<dbReference type="EMBL" id="CP039352">
    <property type="protein sequence ID" value="QCE03157.1"/>
    <property type="molecule type" value="Genomic_DNA"/>
</dbReference>
<proteinExistence type="predicted"/>
<accession>A0A4D6MTD3</accession>
<evidence type="ECO:0000313" key="1">
    <source>
        <dbReference type="EMBL" id="QCE03157.1"/>
    </source>
</evidence>
<keyword evidence="2" id="KW-1185">Reference proteome</keyword>
<protein>
    <submittedName>
        <fullName evidence="1">Uncharacterized protein</fullName>
    </submittedName>
</protein>
<sequence length="162" mass="17738">MAWHPAQAGIPILSEGVSRSGESLSPKREFEECSGVGFTRSPGERRDSWAICGLAQASVTRLSECSRLVLCVMLAQASVVYKASKISRWWACWCSMGYGPERILELWLGIRVKHVAFYGLWPVMTSLELWLGLTSVAGVSVLVVASTDGSRWIVLLSDSLTS</sequence>
<name>A0A4D6MTD3_VIGUN</name>
<reference evidence="1 2" key="1">
    <citation type="submission" date="2019-04" db="EMBL/GenBank/DDBJ databases">
        <title>An improved genome assembly and genetic linkage map for asparagus bean, Vigna unguiculata ssp. sesquipedialis.</title>
        <authorList>
            <person name="Xia Q."/>
            <person name="Zhang R."/>
            <person name="Dong Y."/>
        </authorList>
    </citation>
    <scope>NUCLEOTIDE SEQUENCE [LARGE SCALE GENOMIC DNA]</scope>
    <source>
        <tissue evidence="1">Leaf</tissue>
    </source>
</reference>
<dbReference type="AlphaFoldDB" id="A0A4D6MTD3"/>
<evidence type="ECO:0000313" key="2">
    <source>
        <dbReference type="Proteomes" id="UP000501690"/>
    </source>
</evidence>
<organism evidence="1 2">
    <name type="scientific">Vigna unguiculata</name>
    <name type="common">Cowpea</name>
    <dbReference type="NCBI Taxonomy" id="3917"/>
    <lineage>
        <taxon>Eukaryota</taxon>
        <taxon>Viridiplantae</taxon>
        <taxon>Streptophyta</taxon>
        <taxon>Embryophyta</taxon>
        <taxon>Tracheophyta</taxon>
        <taxon>Spermatophyta</taxon>
        <taxon>Magnoliopsida</taxon>
        <taxon>eudicotyledons</taxon>
        <taxon>Gunneridae</taxon>
        <taxon>Pentapetalae</taxon>
        <taxon>rosids</taxon>
        <taxon>fabids</taxon>
        <taxon>Fabales</taxon>
        <taxon>Fabaceae</taxon>
        <taxon>Papilionoideae</taxon>
        <taxon>50 kb inversion clade</taxon>
        <taxon>NPAAA clade</taxon>
        <taxon>indigoferoid/millettioid clade</taxon>
        <taxon>Phaseoleae</taxon>
        <taxon>Vigna</taxon>
    </lineage>
</organism>
<dbReference type="Proteomes" id="UP000501690">
    <property type="component" value="Linkage Group LG8"/>
</dbReference>
<gene>
    <name evidence="1" type="ORF">DEO72_LG8g1179</name>
</gene>